<accession>A0ABS4XCN5</accession>
<evidence type="ECO:0000256" key="1">
    <source>
        <dbReference type="ARBA" id="ARBA00022801"/>
    </source>
</evidence>
<dbReference type="InterPro" id="IPR000868">
    <property type="entry name" value="Isochorismatase-like_dom"/>
</dbReference>
<evidence type="ECO:0000259" key="2">
    <source>
        <dbReference type="Pfam" id="PF00857"/>
    </source>
</evidence>
<dbReference type="PANTHER" id="PTHR43540:SF6">
    <property type="entry name" value="ISOCHORISMATASE-LIKE DOMAIN-CONTAINING PROTEIN"/>
    <property type="match status" value="1"/>
</dbReference>
<dbReference type="PANTHER" id="PTHR43540">
    <property type="entry name" value="PEROXYUREIDOACRYLATE/UREIDOACRYLATE AMIDOHYDROLASE-RELATED"/>
    <property type="match status" value="1"/>
</dbReference>
<reference evidence="3 4" key="1">
    <citation type="submission" date="2021-03" db="EMBL/GenBank/DDBJ databases">
        <title>Sequencing the genomes of 1000 actinobacteria strains.</title>
        <authorList>
            <person name="Klenk H.-P."/>
        </authorList>
    </citation>
    <scope>NUCLEOTIDE SEQUENCE [LARGE SCALE GENOMIC DNA]</scope>
    <source>
        <strain evidence="3 4">DSM 15797</strain>
    </source>
</reference>
<feature type="domain" description="Isochorismatase-like" evidence="2">
    <location>
        <begin position="49"/>
        <end position="212"/>
    </location>
</feature>
<organism evidence="3 4">
    <name type="scientific">Paeniglutamicibacter kerguelensis</name>
    <dbReference type="NCBI Taxonomy" id="254788"/>
    <lineage>
        <taxon>Bacteria</taxon>
        <taxon>Bacillati</taxon>
        <taxon>Actinomycetota</taxon>
        <taxon>Actinomycetes</taxon>
        <taxon>Micrococcales</taxon>
        <taxon>Micrococcaceae</taxon>
        <taxon>Paeniglutamicibacter</taxon>
    </lineage>
</organism>
<gene>
    <name evidence="3" type="ORF">JOF47_001741</name>
</gene>
<evidence type="ECO:0000313" key="4">
    <source>
        <dbReference type="Proteomes" id="UP001296993"/>
    </source>
</evidence>
<dbReference type="CDD" id="cd00431">
    <property type="entry name" value="cysteine_hydrolases"/>
    <property type="match status" value="1"/>
</dbReference>
<dbReference type="RefSeq" id="WP_245356314.1">
    <property type="nucleotide sequence ID" value="NZ_BAAAJY010000023.1"/>
</dbReference>
<keyword evidence="1" id="KW-0378">Hydrolase</keyword>
<dbReference type="EMBL" id="JAGIOF010000001">
    <property type="protein sequence ID" value="MBP2386230.1"/>
    <property type="molecule type" value="Genomic_DNA"/>
</dbReference>
<protein>
    <submittedName>
        <fullName evidence="3">Nicotinamidase-related amidase</fullName>
    </submittedName>
</protein>
<dbReference type="Proteomes" id="UP001296993">
    <property type="component" value="Unassembled WGS sequence"/>
</dbReference>
<proteinExistence type="predicted"/>
<dbReference type="SUPFAM" id="SSF52499">
    <property type="entry name" value="Isochorismatase-like hydrolases"/>
    <property type="match status" value="1"/>
</dbReference>
<evidence type="ECO:0000313" key="3">
    <source>
        <dbReference type="EMBL" id="MBP2386230.1"/>
    </source>
</evidence>
<sequence length="234" mass="26227">MGLDGRASYVAIGRAWLGGSGENPKHMPDFSLRLGWVAMATVAHDFKRTALVLVDMQNAFFEDQRLEARRERLIGHCNDLVAAARRGAMPIFNIRTIHKRDKSTWTLSMLEDDQGFLFEGTPQTYNLSGLDTKDSIEVIKHRDSSFWGTDLLQQLRRHHIDSLVLAGVSSHTCIASTAADAYAANLRVALAVEAMASTDPEFENTTLKLLEQEYRQKPETTAALLEQVPEWRTP</sequence>
<comment type="caution">
    <text evidence="3">The sequence shown here is derived from an EMBL/GenBank/DDBJ whole genome shotgun (WGS) entry which is preliminary data.</text>
</comment>
<dbReference type="InterPro" id="IPR036380">
    <property type="entry name" value="Isochorismatase-like_sf"/>
</dbReference>
<dbReference type="Pfam" id="PF00857">
    <property type="entry name" value="Isochorismatase"/>
    <property type="match status" value="1"/>
</dbReference>
<dbReference type="InterPro" id="IPR050272">
    <property type="entry name" value="Isochorismatase-like_hydrls"/>
</dbReference>
<dbReference type="Gene3D" id="3.40.50.850">
    <property type="entry name" value="Isochorismatase-like"/>
    <property type="match status" value="1"/>
</dbReference>
<keyword evidence="4" id="KW-1185">Reference proteome</keyword>
<name>A0ABS4XCN5_9MICC</name>